<dbReference type="OrthoDB" id="10057240at2759"/>
<evidence type="ECO:0000313" key="1">
    <source>
        <dbReference type="EMBL" id="GBP17677.1"/>
    </source>
</evidence>
<reference evidence="1 2" key="1">
    <citation type="journal article" date="2019" name="Commun. Biol.">
        <title>The bagworm genome reveals a unique fibroin gene that provides high tensile strength.</title>
        <authorList>
            <person name="Kono N."/>
            <person name="Nakamura H."/>
            <person name="Ohtoshi R."/>
            <person name="Tomita M."/>
            <person name="Numata K."/>
            <person name="Arakawa K."/>
        </authorList>
    </citation>
    <scope>NUCLEOTIDE SEQUENCE [LARGE SCALE GENOMIC DNA]</scope>
</reference>
<gene>
    <name evidence="1" type="ORF">EVAR_8667_1</name>
</gene>
<accession>A0A4C1TUJ1</accession>
<protein>
    <submittedName>
        <fullName evidence="1">Uncharacterized protein</fullName>
    </submittedName>
</protein>
<evidence type="ECO:0000313" key="2">
    <source>
        <dbReference type="Proteomes" id="UP000299102"/>
    </source>
</evidence>
<organism evidence="1 2">
    <name type="scientific">Eumeta variegata</name>
    <name type="common">Bagworm moth</name>
    <name type="synonym">Eumeta japonica</name>
    <dbReference type="NCBI Taxonomy" id="151549"/>
    <lineage>
        <taxon>Eukaryota</taxon>
        <taxon>Metazoa</taxon>
        <taxon>Ecdysozoa</taxon>
        <taxon>Arthropoda</taxon>
        <taxon>Hexapoda</taxon>
        <taxon>Insecta</taxon>
        <taxon>Pterygota</taxon>
        <taxon>Neoptera</taxon>
        <taxon>Endopterygota</taxon>
        <taxon>Lepidoptera</taxon>
        <taxon>Glossata</taxon>
        <taxon>Ditrysia</taxon>
        <taxon>Tineoidea</taxon>
        <taxon>Psychidae</taxon>
        <taxon>Oiketicinae</taxon>
        <taxon>Eumeta</taxon>
    </lineage>
</organism>
<keyword evidence="2" id="KW-1185">Reference proteome</keyword>
<proteinExistence type="predicted"/>
<dbReference type="Proteomes" id="UP000299102">
    <property type="component" value="Unassembled WGS sequence"/>
</dbReference>
<name>A0A4C1TUJ1_EUMVA</name>
<dbReference type="AlphaFoldDB" id="A0A4C1TUJ1"/>
<sequence length="105" mass="11643">MPLTTNEFVDIINNLNSDDEATGINIYIDPPGGGLVSGLDSGDKTNVRFDHLSRRQLLAPDKLSVELDMTTHRKCSNQVVDIAKQRQPSIVLHPHLNSDHRSVND</sequence>
<comment type="caution">
    <text evidence="1">The sequence shown here is derived from an EMBL/GenBank/DDBJ whole genome shotgun (WGS) entry which is preliminary data.</text>
</comment>
<dbReference type="EMBL" id="BGZK01000089">
    <property type="protein sequence ID" value="GBP17677.1"/>
    <property type="molecule type" value="Genomic_DNA"/>
</dbReference>